<feature type="region of interest" description="Disordered" evidence="1">
    <location>
        <begin position="1"/>
        <end position="37"/>
    </location>
</feature>
<evidence type="ECO:0000313" key="2">
    <source>
        <dbReference type="EMBL" id="CBI40276.3"/>
    </source>
</evidence>
<name>D7UC11_VITVI</name>
<dbReference type="PaxDb" id="29760-VIT_03s0180g00060.t01"/>
<dbReference type="Proteomes" id="UP000009183">
    <property type="component" value="Chromosome 3"/>
</dbReference>
<evidence type="ECO:0000256" key="1">
    <source>
        <dbReference type="SAM" id="MobiDB-lite"/>
    </source>
</evidence>
<proteinExistence type="predicted"/>
<reference evidence="3" key="1">
    <citation type="journal article" date="2007" name="Nature">
        <title>The grapevine genome sequence suggests ancestral hexaploidization in major angiosperm phyla.</title>
        <authorList>
            <consortium name="The French-Italian Public Consortium for Grapevine Genome Characterization."/>
            <person name="Jaillon O."/>
            <person name="Aury J.-M."/>
            <person name="Noel B."/>
            <person name="Policriti A."/>
            <person name="Clepet C."/>
            <person name="Casagrande A."/>
            <person name="Choisne N."/>
            <person name="Aubourg S."/>
            <person name="Vitulo N."/>
            <person name="Jubin C."/>
            <person name="Vezzi A."/>
            <person name="Legeai F."/>
            <person name="Hugueney P."/>
            <person name="Dasilva C."/>
            <person name="Horner D."/>
            <person name="Mica E."/>
            <person name="Jublot D."/>
            <person name="Poulain J."/>
            <person name="Bruyere C."/>
            <person name="Billault A."/>
            <person name="Segurens B."/>
            <person name="Gouyvenoux M."/>
            <person name="Ugarte E."/>
            <person name="Cattonaro F."/>
            <person name="Anthouard V."/>
            <person name="Vico V."/>
            <person name="Del Fabbro C."/>
            <person name="Alaux M."/>
            <person name="Di Gaspero G."/>
            <person name="Dumas V."/>
            <person name="Felice N."/>
            <person name="Paillard S."/>
            <person name="Juman I."/>
            <person name="Moroldo M."/>
            <person name="Scalabrin S."/>
            <person name="Canaguier A."/>
            <person name="Le Clainche I."/>
            <person name="Malacrida G."/>
            <person name="Durand E."/>
            <person name="Pesole G."/>
            <person name="Laucou V."/>
            <person name="Chatelet P."/>
            <person name="Merdinoglu D."/>
            <person name="Delledonne M."/>
            <person name="Pezzotti M."/>
            <person name="Lecharny A."/>
            <person name="Scarpelli C."/>
            <person name="Artiguenave F."/>
            <person name="Pe M.E."/>
            <person name="Valle G."/>
            <person name="Morgante M."/>
            <person name="Caboche M."/>
            <person name="Adam-Blondon A.-F."/>
            <person name="Weissenbach J."/>
            <person name="Quetier F."/>
            <person name="Wincker P."/>
        </authorList>
    </citation>
    <scope>NUCLEOTIDE SEQUENCE [LARGE SCALE GENOMIC DNA]</scope>
    <source>
        <strain evidence="3">cv. Pinot noir / PN40024</strain>
    </source>
</reference>
<sequence>MWMHFKTAKASEQTGLQEAHSTVHESGQNLGHTCTRL</sequence>
<keyword evidence="3" id="KW-1185">Reference proteome</keyword>
<protein>
    <submittedName>
        <fullName evidence="2">Uncharacterized protein</fullName>
    </submittedName>
</protein>
<dbReference type="HOGENOM" id="CLU_3352119_0_0_1"/>
<gene>
    <name evidence="2" type="ordered locus">VIT_03s0180g00060</name>
</gene>
<dbReference type="AlphaFoldDB" id="D7UC11"/>
<organism evidence="2 3">
    <name type="scientific">Vitis vinifera</name>
    <name type="common">Grape</name>
    <dbReference type="NCBI Taxonomy" id="29760"/>
    <lineage>
        <taxon>Eukaryota</taxon>
        <taxon>Viridiplantae</taxon>
        <taxon>Streptophyta</taxon>
        <taxon>Embryophyta</taxon>
        <taxon>Tracheophyta</taxon>
        <taxon>Spermatophyta</taxon>
        <taxon>Magnoliopsida</taxon>
        <taxon>eudicotyledons</taxon>
        <taxon>Gunneridae</taxon>
        <taxon>Pentapetalae</taxon>
        <taxon>rosids</taxon>
        <taxon>Vitales</taxon>
        <taxon>Vitaceae</taxon>
        <taxon>Viteae</taxon>
        <taxon>Vitis</taxon>
    </lineage>
</organism>
<accession>D7UC11</accession>
<evidence type="ECO:0000313" key="3">
    <source>
        <dbReference type="Proteomes" id="UP000009183"/>
    </source>
</evidence>
<dbReference type="InParanoid" id="D7UC11"/>
<dbReference type="EMBL" id="FN596754">
    <property type="protein sequence ID" value="CBI40276.3"/>
    <property type="molecule type" value="Genomic_DNA"/>
</dbReference>
<feature type="compositionally biased region" description="Polar residues" evidence="1">
    <location>
        <begin position="10"/>
        <end position="37"/>
    </location>
</feature>